<accession>A0A168RHP4</accession>
<keyword evidence="2" id="KW-1003">Cell membrane</keyword>
<dbReference type="STRING" id="29557.MGALLINA_03310"/>
<evidence type="ECO:0000256" key="4">
    <source>
        <dbReference type="ARBA" id="ARBA00022989"/>
    </source>
</evidence>
<evidence type="ECO:0000313" key="10">
    <source>
        <dbReference type="Proteomes" id="UP000076983"/>
    </source>
</evidence>
<feature type="region of interest" description="Disordered" evidence="6">
    <location>
        <begin position="1"/>
        <end position="23"/>
    </location>
</feature>
<feature type="transmembrane region" description="Helical" evidence="7">
    <location>
        <begin position="74"/>
        <end position="96"/>
    </location>
</feature>
<dbReference type="AlphaFoldDB" id="A0A168RHP4"/>
<evidence type="ECO:0000259" key="8">
    <source>
        <dbReference type="Pfam" id="PF10035"/>
    </source>
</evidence>
<keyword evidence="10" id="KW-1185">Reference proteome</keyword>
<feature type="transmembrane region" description="Helical" evidence="7">
    <location>
        <begin position="234"/>
        <end position="264"/>
    </location>
</feature>
<sequence>MKNEDLETKVSNQKEEKPKTSKKEEYYDASIDIFTKENDQPFQEIVTKKNTHYKYTKLSNFVLKFSRFYAPMELWKIVTITGGLAVIFGVIGVFFVKNPGIYNFGLAALGQAISKLTNTLLRHNEAITPAIYNAIDHALFWIAYLILSIPIFILGWKKVGKQFTLLTLEFLVISSLVSFLIGQIPAANQIYIIGNFDHANITENTRNAIAETLWYNKRDIWSLIPIQWNDGGNIIAQIIFSCAYGWMLAFFFAVIAIIGGSAGVTGIIGEYYSTVKHKNFGTINGYINLIIIVFSVVIGTYLAGSLLLTDINNLLTNPSNLKLNNMPYELPVEDVAVLSQLVKIRWNTALYFSPNLISTFICNFVFIIVLNQLFPKYKIVQCKIHSPHMSEIKKAIIKDKKTINSFTITEGIGGYSGAKTKVLSSITLYKQVPRLIKKVREVDKNALITISSVDSIDGNLYLPENKF</sequence>
<dbReference type="PANTHER" id="PTHR33545">
    <property type="entry name" value="UPF0750 MEMBRANE PROTEIN YITT-RELATED"/>
    <property type="match status" value="1"/>
</dbReference>
<keyword evidence="5 7" id="KW-0472">Membrane</keyword>
<comment type="caution">
    <text evidence="9">The sequence shown here is derived from an EMBL/GenBank/DDBJ whole genome shotgun (WGS) entry which is preliminary data.</text>
</comment>
<keyword evidence="3 7" id="KW-0812">Transmembrane</keyword>
<dbReference type="PATRIC" id="fig|29557.3.peg.315"/>
<evidence type="ECO:0000256" key="7">
    <source>
        <dbReference type="SAM" id="Phobius"/>
    </source>
</evidence>
<evidence type="ECO:0000256" key="2">
    <source>
        <dbReference type="ARBA" id="ARBA00022475"/>
    </source>
</evidence>
<dbReference type="OrthoDB" id="400763at2"/>
<comment type="subcellular location">
    <subcellularLocation>
        <location evidence="1">Cell membrane</location>
        <topology evidence="1">Multi-pass membrane protein</topology>
    </subcellularLocation>
</comment>
<dbReference type="InterPro" id="IPR015867">
    <property type="entry name" value="N-reg_PII/ATP_PRibTrfase_C"/>
</dbReference>
<evidence type="ECO:0000256" key="1">
    <source>
        <dbReference type="ARBA" id="ARBA00004651"/>
    </source>
</evidence>
<name>A0A168RHP4_9BACT</name>
<feature type="transmembrane region" description="Helical" evidence="7">
    <location>
        <begin position="285"/>
        <end position="308"/>
    </location>
</feature>
<feature type="transmembrane region" description="Helical" evidence="7">
    <location>
        <begin position="163"/>
        <end position="181"/>
    </location>
</feature>
<feature type="transmembrane region" description="Helical" evidence="7">
    <location>
        <begin position="356"/>
        <end position="374"/>
    </location>
</feature>
<proteinExistence type="predicted"/>
<dbReference type="InterPro" id="IPR019264">
    <property type="entry name" value="DUF2179"/>
</dbReference>
<dbReference type="EMBL" id="LVLH01000028">
    <property type="protein sequence ID" value="OAB48999.1"/>
    <property type="molecule type" value="Genomic_DNA"/>
</dbReference>
<dbReference type="InterPro" id="IPR051461">
    <property type="entry name" value="UPF0750_membrane"/>
</dbReference>
<feature type="transmembrane region" description="Helical" evidence="7">
    <location>
        <begin position="138"/>
        <end position="156"/>
    </location>
</feature>
<evidence type="ECO:0000313" key="9">
    <source>
        <dbReference type="EMBL" id="OAB48999.1"/>
    </source>
</evidence>
<feature type="domain" description="DUF2179" evidence="8">
    <location>
        <begin position="406"/>
        <end position="458"/>
    </location>
</feature>
<gene>
    <name evidence="9" type="ORF">MGALLINA_03310</name>
</gene>
<dbReference type="Proteomes" id="UP000076983">
    <property type="component" value="Unassembled WGS sequence"/>
</dbReference>
<evidence type="ECO:0000256" key="5">
    <source>
        <dbReference type="ARBA" id="ARBA00023136"/>
    </source>
</evidence>
<evidence type="ECO:0000256" key="3">
    <source>
        <dbReference type="ARBA" id="ARBA00022692"/>
    </source>
</evidence>
<dbReference type="Gene3D" id="3.30.70.120">
    <property type="match status" value="1"/>
</dbReference>
<organism evidence="9 10">
    <name type="scientific">Mycoplasmopsis gallinarum</name>
    <dbReference type="NCBI Taxonomy" id="29557"/>
    <lineage>
        <taxon>Bacteria</taxon>
        <taxon>Bacillati</taxon>
        <taxon>Mycoplasmatota</taxon>
        <taxon>Mycoplasmoidales</taxon>
        <taxon>Metamycoplasmataceae</taxon>
        <taxon>Mycoplasmopsis</taxon>
    </lineage>
</organism>
<dbReference type="Pfam" id="PF10035">
    <property type="entry name" value="DUF2179"/>
    <property type="match status" value="1"/>
</dbReference>
<dbReference type="GO" id="GO:0005886">
    <property type="term" value="C:plasma membrane"/>
    <property type="evidence" value="ECO:0007669"/>
    <property type="project" value="UniProtKB-SubCell"/>
</dbReference>
<reference evidence="9 10" key="1">
    <citation type="submission" date="2016-03" db="EMBL/GenBank/DDBJ databases">
        <title>Genome sequence of Mycoplasma gallinarum strain Mgn_IPT.</title>
        <authorList>
            <person name="Yacoub E."/>
            <person name="Sirand-Pugnet P."/>
            <person name="Barre A."/>
            <person name="Maurier F."/>
            <person name="Blanchard A."/>
            <person name="Ben Abdelmoumen B.M."/>
        </authorList>
    </citation>
    <scope>NUCLEOTIDE SEQUENCE [LARGE SCALE GENOMIC DNA]</scope>
    <source>
        <strain evidence="9 10">Mgn_IPT</strain>
    </source>
</reference>
<dbReference type="PANTHER" id="PTHR33545:SF5">
    <property type="entry name" value="UPF0750 MEMBRANE PROTEIN YITT"/>
    <property type="match status" value="1"/>
</dbReference>
<protein>
    <recommendedName>
        <fullName evidence="8">DUF2179 domain-containing protein</fullName>
    </recommendedName>
</protein>
<evidence type="ECO:0000256" key="6">
    <source>
        <dbReference type="SAM" id="MobiDB-lite"/>
    </source>
</evidence>
<dbReference type="RefSeq" id="WP_063626121.1">
    <property type="nucleotide sequence ID" value="NZ_LVLH01000028.1"/>
</dbReference>
<keyword evidence="4 7" id="KW-1133">Transmembrane helix</keyword>